<evidence type="ECO:0000313" key="4">
    <source>
        <dbReference type="Proteomes" id="UP000199650"/>
    </source>
</evidence>
<evidence type="ECO:0000256" key="1">
    <source>
        <dbReference type="SAM" id="Phobius"/>
    </source>
</evidence>
<proteinExistence type="predicted"/>
<dbReference type="OrthoDB" id="7876829at2"/>
<gene>
    <name evidence="3" type="ORF">SAMN05444851_0220</name>
</gene>
<feature type="signal peptide" evidence="2">
    <location>
        <begin position="1"/>
        <end position="29"/>
    </location>
</feature>
<sequence length="159" mass="17823">MKRHLTTSPLKLALSATLALALSVAPVSADNYGSRSDSQDATTVIGILLGLATVGALLSSQKNWKEDKDKPSRPHKRVRRVPDHLQLPANCLRTYRTQQGKQKFFAPRCLKRNFSYASDLPRACRDTIVARNKNGIYVARKVYRSGCLNNRGYRTKTTY</sequence>
<keyword evidence="1" id="KW-0472">Membrane</keyword>
<dbReference type="AlphaFoldDB" id="A0A1I0MPC2"/>
<keyword evidence="4" id="KW-1185">Reference proteome</keyword>
<dbReference type="STRING" id="1173584.SAMN05444851_0220"/>
<feature type="chain" id="PRO_5011652172" evidence="2">
    <location>
        <begin position="30"/>
        <end position="159"/>
    </location>
</feature>
<dbReference type="EMBL" id="FOJB01000001">
    <property type="protein sequence ID" value="SEV90395.1"/>
    <property type="molecule type" value="Genomic_DNA"/>
</dbReference>
<feature type="transmembrane region" description="Helical" evidence="1">
    <location>
        <begin position="39"/>
        <end position="58"/>
    </location>
</feature>
<dbReference type="Proteomes" id="UP000199650">
    <property type="component" value="Unassembled WGS sequence"/>
</dbReference>
<keyword evidence="2" id="KW-0732">Signal</keyword>
<reference evidence="3 4" key="1">
    <citation type="submission" date="2016-10" db="EMBL/GenBank/DDBJ databases">
        <authorList>
            <person name="de Groot N.N."/>
        </authorList>
    </citation>
    <scope>NUCLEOTIDE SEQUENCE [LARGE SCALE GENOMIC DNA]</scope>
    <source>
        <strain evidence="3 4">DSM 29439</strain>
    </source>
</reference>
<keyword evidence="1" id="KW-0812">Transmembrane</keyword>
<evidence type="ECO:0000313" key="3">
    <source>
        <dbReference type="EMBL" id="SEV90395.1"/>
    </source>
</evidence>
<dbReference type="RefSeq" id="WP_143064265.1">
    <property type="nucleotide sequence ID" value="NZ_FOJB01000001.1"/>
</dbReference>
<accession>A0A1I0MPC2</accession>
<protein>
    <submittedName>
        <fullName evidence="3">Uncharacterized protein</fullName>
    </submittedName>
</protein>
<keyword evidence="1" id="KW-1133">Transmembrane helix</keyword>
<evidence type="ECO:0000256" key="2">
    <source>
        <dbReference type="SAM" id="SignalP"/>
    </source>
</evidence>
<name>A0A1I0MPC2_9RHOB</name>
<organism evidence="3 4">
    <name type="scientific">Aliiroseovarius sediminilitoris</name>
    <dbReference type="NCBI Taxonomy" id="1173584"/>
    <lineage>
        <taxon>Bacteria</taxon>
        <taxon>Pseudomonadati</taxon>
        <taxon>Pseudomonadota</taxon>
        <taxon>Alphaproteobacteria</taxon>
        <taxon>Rhodobacterales</taxon>
        <taxon>Paracoccaceae</taxon>
        <taxon>Aliiroseovarius</taxon>
    </lineage>
</organism>